<gene>
    <name evidence="1" type="ORF">AB6A40_006186</name>
</gene>
<sequence length="68" mass="8283">MPFKEKNRSDLEIVQDQRHRAYAYPRKMNITLDCQSTVDSMMTFFYQRRPNIKEVLTLPWFIRNQPST</sequence>
<proteinExistence type="predicted"/>
<dbReference type="EMBL" id="JBGFUD010004239">
    <property type="protein sequence ID" value="MFH4979477.1"/>
    <property type="molecule type" value="Genomic_DNA"/>
</dbReference>
<protein>
    <submittedName>
        <fullName evidence="1">Uncharacterized protein</fullName>
    </submittedName>
</protein>
<comment type="caution">
    <text evidence="1">The sequence shown here is derived from an EMBL/GenBank/DDBJ whole genome shotgun (WGS) entry which is preliminary data.</text>
</comment>
<dbReference type="Proteomes" id="UP001608902">
    <property type="component" value="Unassembled WGS sequence"/>
</dbReference>
<accession>A0ABD6ESE6</accession>
<evidence type="ECO:0000313" key="2">
    <source>
        <dbReference type="Proteomes" id="UP001608902"/>
    </source>
</evidence>
<dbReference type="AlphaFoldDB" id="A0ABD6ESE6"/>
<keyword evidence="2" id="KW-1185">Reference proteome</keyword>
<organism evidence="1 2">
    <name type="scientific">Gnathostoma spinigerum</name>
    <dbReference type="NCBI Taxonomy" id="75299"/>
    <lineage>
        <taxon>Eukaryota</taxon>
        <taxon>Metazoa</taxon>
        <taxon>Ecdysozoa</taxon>
        <taxon>Nematoda</taxon>
        <taxon>Chromadorea</taxon>
        <taxon>Rhabditida</taxon>
        <taxon>Spirurina</taxon>
        <taxon>Gnathostomatomorpha</taxon>
        <taxon>Gnathostomatoidea</taxon>
        <taxon>Gnathostomatidae</taxon>
        <taxon>Gnathostoma</taxon>
    </lineage>
</organism>
<name>A0ABD6ESE6_9BILA</name>
<reference evidence="1 2" key="1">
    <citation type="submission" date="2024-08" db="EMBL/GenBank/DDBJ databases">
        <title>Gnathostoma spinigerum genome.</title>
        <authorList>
            <person name="Gonzalez-Bertolin B."/>
            <person name="Monzon S."/>
            <person name="Zaballos A."/>
            <person name="Jimenez P."/>
            <person name="Dekumyoy P."/>
            <person name="Varona S."/>
            <person name="Cuesta I."/>
            <person name="Sumanam S."/>
            <person name="Adisakwattana P."/>
            <person name="Gasser R.B."/>
            <person name="Hernandez-Gonzalez A."/>
            <person name="Young N.D."/>
            <person name="Perteguer M.J."/>
        </authorList>
    </citation>
    <scope>NUCLEOTIDE SEQUENCE [LARGE SCALE GENOMIC DNA]</scope>
    <source>
        <strain evidence="1">AL3</strain>
        <tissue evidence="1">Liver</tissue>
    </source>
</reference>
<evidence type="ECO:0000313" key="1">
    <source>
        <dbReference type="EMBL" id="MFH4979477.1"/>
    </source>
</evidence>